<evidence type="ECO:0000313" key="2">
    <source>
        <dbReference type="Proteomes" id="UP000177676"/>
    </source>
</evidence>
<dbReference type="AlphaFoldDB" id="A0A1F8H5H5"/>
<evidence type="ECO:0000313" key="1">
    <source>
        <dbReference type="EMBL" id="OGN32841.1"/>
    </source>
</evidence>
<name>A0A1F8H5H5_9BACT</name>
<dbReference type="EMBL" id="MGKS01000002">
    <property type="protein sequence ID" value="OGN32841.1"/>
    <property type="molecule type" value="Genomic_DNA"/>
</dbReference>
<proteinExistence type="predicted"/>
<gene>
    <name evidence="1" type="ORF">A3I92_00805</name>
</gene>
<accession>A0A1F8H5H5</accession>
<sequence>MEIDGKWIHGDRPEDVEKYVAQEQAKLEERKKSLKLFIEKQAGGFGWAAMENKDLEAAIPNLEAAGVLENSDVVVQLRQQMMELKNSGTPADKLKLRKISEQLLAIRAKK</sequence>
<organism evidence="1 2">
    <name type="scientific">Candidatus Yanofskybacteria bacterium RIFCSPLOWO2_02_FULL_43_10b</name>
    <dbReference type="NCBI Taxonomy" id="1802704"/>
    <lineage>
        <taxon>Bacteria</taxon>
        <taxon>Candidatus Yanofskyibacteriota</taxon>
    </lineage>
</organism>
<protein>
    <submittedName>
        <fullName evidence="1">Uncharacterized protein</fullName>
    </submittedName>
</protein>
<reference evidence="1 2" key="1">
    <citation type="journal article" date="2016" name="Nat. Commun.">
        <title>Thousands of microbial genomes shed light on interconnected biogeochemical processes in an aquifer system.</title>
        <authorList>
            <person name="Anantharaman K."/>
            <person name="Brown C.T."/>
            <person name="Hug L.A."/>
            <person name="Sharon I."/>
            <person name="Castelle C.J."/>
            <person name="Probst A.J."/>
            <person name="Thomas B.C."/>
            <person name="Singh A."/>
            <person name="Wilkins M.J."/>
            <person name="Karaoz U."/>
            <person name="Brodie E.L."/>
            <person name="Williams K.H."/>
            <person name="Hubbard S.S."/>
            <person name="Banfield J.F."/>
        </authorList>
    </citation>
    <scope>NUCLEOTIDE SEQUENCE [LARGE SCALE GENOMIC DNA]</scope>
</reference>
<comment type="caution">
    <text evidence="1">The sequence shown here is derived from an EMBL/GenBank/DDBJ whole genome shotgun (WGS) entry which is preliminary data.</text>
</comment>
<dbReference type="Proteomes" id="UP000177676">
    <property type="component" value="Unassembled WGS sequence"/>
</dbReference>